<dbReference type="AlphaFoldDB" id="A0A1P8WEN8"/>
<dbReference type="RefSeq" id="WP_077024124.1">
    <property type="nucleotide sequence ID" value="NZ_CP017641.1"/>
</dbReference>
<dbReference type="SUPFAM" id="SSF52172">
    <property type="entry name" value="CheY-like"/>
    <property type="match status" value="1"/>
</dbReference>
<evidence type="ECO:0000313" key="1">
    <source>
        <dbReference type="EMBL" id="APZ92511.1"/>
    </source>
</evidence>
<proteinExistence type="predicted"/>
<dbReference type="InterPro" id="IPR011006">
    <property type="entry name" value="CheY-like_superfamily"/>
</dbReference>
<dbReference type="Proteomes" id="UP000187735">
    <property type="component" value="Chromosome"/>
</dbReference>
<gene>
    <name evidence="1" type="ORF">Fuma_02122</name>
</gene>
<accession>A0A1P8WEN8</accession>
<dbReference type="Gene3D" id="3.40.50.2300">
    <property type="match status" value="1"/>
</dbReference>
<dbReference type="KEGG" id="fmr:Fuma_02122"/>
<reference evidence="1 2" key="1">
    <citation type="journal article" date="2016" name="Front. Microbiol.">
        <title>Fuerstia marisgermanicae gen. nov., sp. nov., an Unusual Member of the Phylum Planctomycetes from the German Wadden Sea.</title>
        <authorList>
            <person name="Kohn T."/>
            <person name="Heuer A."/>
            <person name="Jogler M."/>
            <person name="Vollmers J."/>
            <person name="Boedeker C."/>
            <person name="Bunk B."/>
            <person name="Rast P."/>
            <person name="Borchert D."/>
            <person name="Glockner I."/>
            <person name="Freese H.M."/>
            <person name="Klenk H.P."/>
            <person name="Overmann J."/>
            <person name="Kaster A.K."/>
            <person name="Rohde M."/>
            <person name="Wiegand S."/>
            <person name="Jogler C."/>
        </authorList>
    </citation>
    <scope>NUCLEOTIDE SEQUENCE [LARGE SCALE GENOMIC DNA]</scope>
    <source>
        <strain evidence="1 2">NH11</strain>
    </source>
</reference>
<protein>
    <submittedName>
        <fullName evidence="1">Response regulator receiver domain protein</fullName>
    </submittedName>
</protein>
<name>A0A1P8WEN8_9PLAN</name>
<sequence>MAARTVVSIGQCRPDTAAITHFLKSNFDVEVVSTDLPEDSLAAIRSMDVHLVLINRKLDADYSDGLEILKTLKEDSELADIPVMLVSNFSDWQQIAVDAGATYGFGKAELQSPDTIERVRGVLGLA</sequence>
<keyword evidence="2" id="KW-1185">Reference proteome</keyword>
<dbReference type="STRING" id="1891926.Fuma_02122"/>
<organism evidence="1 2">
    <name type="scientific">Fuerstiella marisgermanici</name>
    <dbReference type="NCBI Taxonomy" id="1891926"/>
    <lineage>
        <taxon>Bacteria</taxon>
        <taxon>Pseudomonadati</taxon>
        <taxon>Planctomycetota</taxon>
        <taxon>Planctomycetia</taxon>
        <taxon>Planctomycetales</taxon>
        <taxon>Planctomycetaceae</taxon>
        <taxon>Fuerstiella</taxon>
    </lineage>
</organism>
<dbReference type="EMBL" id="CP017641">
    <property type="protein sequence ID" value="APZ92511.1"/>
    <property type="molecule type" value="Genomic_DNA"/>
</dbReference>
<evidence type="ECO:0000313" key="2">
    <source>
        <dbReference type="Proteomes" id="UP000187735"/>
    </source>
</evidence>